<keyword evidence="2" id="KW-0012">Acyltransferase</keyword>
<dbReference type="InterPro" id="IPR000182">
    <property type="entry name" value="GNAT_dom"/>
</dbReference>
<keyword evidence="1 4" id="KW-0808">Transferase</keyword>
<accession>A0A1H6G2K1</accession>
<dbReference type="OrthoDB" id="43754at2157"/>
<gene>
    <name evidence="4" type="ORF">SAMN04487967_2801</name>
</gene>
<sequence length="162" mass="17802">MTRPASWVNADEGFSIRPAERADLLAIARIENESFAQPWPYEAFERFLGSPGFLVALEGGAVAGYIVADLTDGFGRQLGHVKDIAVHPDNRKTGVGSALLSRALAVLAARGADSVKLEVRRSNERAKRLYRQFGFEALRTVPEYYQDGEDAIVMIHKLGNGR</sequence>
<dbReference type="GO" id="GO:0008080">
    <property type="term" value="F:N-acetyltransferase activity"/>
    <property type="evidence" value="ECO:0007669"/>
    <property type="project" value="InterPro"/>
</dbReference>
<feature type="domain" description="N-acetyltransferase" evidence="3">
    <location>
        <begin position="14"/>
        <end position="159"/>
    </location>
</feature>
<evidence type="ECO:0000313" key="5">
    <source>
        <dbReference type="Proteomes" id="UP000199112"/>
    </source>
</evidence>
<dbReference type="PANTHER" id="PTHR43877:SF2">
    <property type="entry name" value="AMINOALKYLPHOSPHONATE N-ACETYLTRANSFERASE-RELATED"/>
    <property type="match status" value="1"/>
</dbReference>
<dbReference type="CDD" id="cd04301">
    <property type="entry name" value="NAT_SF"/>
    <property type="match status" value="1"/>
</dbReference>
<evidence type="ECO:0000256" key="1">
    <source>
        <dbReference type="ARBA" id="ARBA00022679"/>
    </source>
</evidence>
<dbReference type="PANTHER" id="PTHR43877">
    <property type="entry name" value="AMINOALKYLPHOSPHONATE N-ACETYLTRANSFERASE-RELATED-RELATED"/>
    <property type="match status" value="1"/>
</dbReference>
<name>A0A1H6G2K1_9EURY</name>
<evidence type="ECO:0000256" key="2">
    <source>
        <dbReference type="ARBA" id="ARBA00023315"/>
    </source>
</evidence>
<dbReference type="SUPFAM" id="SSF55729">
    <property type="entry name" value="Acyl-CoA N-acyltransferases (Nat)"/>
    <property type="match status" value="1"/>
</dbReference>
<protein>
    <submittedName>
        <fullName evidence="4">Ribosomal-protein-alanine N-acetyltransferase</fullName>
    </submittedName>
</protein>
<dbReference type="EMBL" id="FNWL01000003">
    <property type="protein sequence ID" value="SEH16832.1"/>
    <property type="molecule type" value="Genomic_DNA"/>
</dbReference>
<keyword evidence="5" id="KW-1185">Reference proteome</keyword>
<dbReference type="NCBIfam" id="TIGR01575">
    <property type="entry name" value="rimI"/>
    <property type="match status" value="1"/>
</dbReference>
<dbReference type="InterPro" id="IPR016181">
    <property type="entry name" value="Acyl_CoA_acyltransferase"/>
</dbReference>
<dbReference type="RefSeq" id="WP_090507618.1">
    <property type="nucleotide sequence ID" value="NZ_FNWL01000003.1"/>
</dbReference>
<reference evidence="5" key="1">
    <citation type="submission" date="2016-10" db="EMBL/GenBank/DDBJ databases">
        <authorList>
            <person name="Varghese N."/>
            <person name="Submissions S."/>
        </authorList>
    </citation>
    <scope>NUCLEOTIDE SEQUENCE [LARGE SCALE GENOMIC DNA]</scope>
    <source>
        <strain evidence="5">CGMCC 1.8981</strain>
    </source>
</reference>
<dbReference type="Gene3D" id="3.40.630.30">
    <property type="match status" value="1"/>
</dbReference>
<evidence type="ECO:0000313" key="4">
    <source>
        <dbReference type="EMBL" id="SEH16832.1"/>
    </source>
</evidence>
<dbReference type="Pfam" id="PF00583">
    <property type="entry name" value="Acetyltransf_1"/>
    <property type="match status" value="1"/>
</dbReference>
<dbReference type="Proteomes" id="UP000199112">
    <property type="component" value="Unassembled WGS sequence"/>
</dbReference>
<dbReference type="PROSITE" id="PS51186">
    <property type="entry name" value="GNAT"/>
    <property type="match status" value="1"/>
</dbReference>
<proteinExistence type="predicted"/>
<organism evidence="4 5">
    <name type="scientific">Natronorubrum sediminis</name>
    <dbReference type="NCBI Taxonomy" id="640943"/>
    <lineage>
        <taxon>Archaea</taxon>
        <taxon>Methanobacteriati</taxon>
        <taxon>Methanobacteriota</taxon>
        <taxon>Stenosarchaea group</taxon>
        <taxon>Halobacteria</taxon>
        <taxon>Halobacteriales</taxon>
        <taxon>Natrialbaceae</taxon>
        <taxon>Natronorubrum</taxon>
    </lineage>
</organism>
<evidence type="ECO:0000259" key="3">
    <source>
        <dbReference type="PROSITE" id="PS51186"/>
    </source>
</evidence>
<dbReference type="AlphaFoldDB" id="A0A1H6G2K1"/>
<dbReference type="InterPro" id="IPR050832">
    <property type="entry name" value="Bact_Acetyltransf"/>
</dbReference>
<dbReference type="InterPro" id="IPR006464">
    <property type="entry name" value="AcTrfase_RimI/Ard1"/>
</dbReference>